<organism evidence="22 23">
    <name type="scientific">Westerdykella ornata</name>
    <dbReference type="NCBI Taxonomy" id="318751"/>
    <lineage>
        <taxon>Eukaryota</taxon>
        <taxon>Fungi</taxon>
        <taxon>Dikarya</taxon>
        <taxon>Ascomycota</taxon>
        <taxon>Pezizomycotina</taxon>
        <taxon>Dothideomycetes</taxon>
        <taxon>Pleosporomycetidae</taxon>
        <taxon>Pleosporales</taxon>
        <taxon>Sporormiaceae</taxon>
        <taxon>Westerdykella</taxon>
    </lineage>
</organism>
<keyword evidence="9 20" id="KW-0732">Signal</keyword>
<comment type="similarity">
    <text evidence="5">Belongs to the ATG27 family.</text>
</comment>
<evidence type="ECO:0000256" key="1">
    <source>
        <dbReference type="ARBA" id="ARBA00004304"/>
    </source>
</evidence>
<dbReference type="GeneID" id="54554740"/>
<proteinExistence type="inferred from homology"/>
<keyword evidence="8 19" id="KW-0812">Transmembrane</keyword>
<accession>A0A6A6JJR9</accession>
<dbReference type="GO" id="GO:0006914">
    <property type="term" value="P:autophagy"/>
    <property type="evidence" value="ECO:0007669"/>
    <property type="project" value="UniProtKB-KW"/>
</dbReference>
<evidence type="ECO:0000259" key="21">
    <source>
        <dbReference type="PROSITE" id="PS51914"/>
    </source>
</evidence>
<keyword evidence="11 19" id="KW-1133">Transmembrane helix</keyword>
<dbReference type="InterPro" id="IPR009011">
    <property type="entry name" value="Man6P_isomerase_rcpt-bd_dom_sf"/>
</dbReference>
<keyword evidence="15 19" id="KW-0472">Membrane</keyword>
<keyword evidence="14" id="KW-0496">Mitochondrion</keyword>
<evidence type="ECO:0000256" key="7">
    <source>
        <dbReference type="ARBA" id="ARBA00022448"/>
    </source>
</evidence>
<feature type="signal peptide" evidence="20">
    <location>
        <begin position="1"/>
        <end position="37"/>
    </location>
</feature>
<keyword evidence="7" id="KW-0813">Transport</keyword>
<evidence type="ECO:0000256" key="3">
    <source>
        <dbReference type="ARBA" id="ARBA00004472"/>
    </source>
</evidence>
<reference evidence="22" key="1">
    <citation type="journal article" date="2020" name="Stud. Mycol.">
        <title>101 Dothideomycetes genomes: a test case for predicting lifestyles and emergence of pathogens.</title>
        <authorList>
            <person name="Haridas S."/>
            <person name="Albert R."/>
            <person name="Binder M."/>
            <person name="Bloem J."/>
            <person name="Labutti K."/>
            <person name="Salamov A."/>
            <person name="Andreopoulos B."/>
            <person name="Baker S."/>
            <person name="Barry K."/>
            <person name="Bills G."/>
            <person name="Bluhm B."/>
            <person name="Cannon C."/>
            <person name="Castanera R."/>
            <person name="Culley D."/>
            <person name="Daum C."/>
            <person name="Ezra D."/>
            <person name="Gonzalez J."/>
            <person name="Henrissat B."/>
            <person name="Kuo A."/>
            <person name="Liang C."/>
            <person name="Lipzen A."/>
            <person name="Lutzoni F."/>
            <person name="Magnuson J."/>
            <person name="Mondo S."/>
            <person name="Nolan M."/>
            <person name="Ohm R."/>
            <person name="Pangilinan J."/>
            <person name="Park H.-J."/>
            <person name="Ramirez L."/>
            <person name="Alfaro M."/>
            <person name="Sun H."/>
            <person name="Tritt A."/>
            <person name="Yoshinaga Y."/>
            <person name="Zwiers L.-H."/>
            <person name="Turgeon B."/>
            <person name="Goodwin S."/>
            <person name="Spatafora J."/>
            <person name="Crous P."/>
            <person name="Grigoriev I."/>
        </authorList>
    </citation>
    <scope>NUCLEOTIDE SEQUENCE</scope>
    <source>
        <strain evidence="22">CBS 379.55</strain>
    </source>
</reference>
<dbReference type="Proteomes" id="UP000800097">
    <property type="component" value="Unassembled WGS sequence"/>
</dbReference>
<feature type="chain" id="PRO_5025503148" description="Autophagy-related protein 27" evidence="20">
    <location>
        <begin position="38"/>
        <end position="365"/>
    </location>
</feature>
<keyword evidence="23" id="KW-1185">Reference proteome</keyword>
<keyword evidence="12" id="KW-0072">Autophagy</keyword>
<dbReference type="GO" id="GO:0015031">
    <property type="term" value="P:protein transport"/>
    <property type="evidence" value="ECO:0007669"/>
    <property type="project" value="UniProtKB-KW"/>
</dbReference>
<dbReference type="GO" id="GO:0030659">
    <property type="term" value="C:cytoplasmic vesicle membrane"/>
    <property type="evidence" value="ECO:0007669"/>
    <property type="project" value="UniProtKB-SubCell"/>
</dbReference>
<evidence type="ECO:0000256" key="17">
    <source>
        <dbReference type="ARBA" id="ARBA00023329"/>
    </source>
</evidence>
<evidence type="ECO:0000256" key="4">
    <source>
        <dbReference type="ARBA" id="ARBA00004614"/>
    </source>
</evidence>
<name>A0A6A6JJR9_WESOR</name>
<evidence type="ECO:0000256" key="19">
    <source>
        <dbReference type="SAM" id="Phobius"/>
    </source>
</evidence>
<dbReference type="OrthoDB" id="29460at2759"/>
<feature type="transmembrane region" description="Helical" evidence="19">
    <location>
        <begin position="292"/>
        <end position="312"/>
    </location>
</feature>
<evidence type="ECO:0000256" key="14">
    <source>
        <dbReference type="ARBA" id="ARBA00023128"/>
    </source>
</evidence>
<evidence type="ECO:0000256" key="16">
    <source>
        <dbReference type="ARBA" id="ARBA00023157"/>
    </source>
</evidence>
<protein>
    <recommendedName>
        <fullName evidence="6">Autophagy-related protein 27</fullName>
    </recommendedName>
</protein>
<evidence type="ECO:0000256" key="15">
    <source>
        <dbReference type="ARBA" id="ARBA00023136"/>
    </source>
</evidence>
<keyword evidence="16" id="KW-1015">Disulfide bond</keyword>
<dbReference type="GO" id="GO:0031966">
    <property type="term" value="C:mitochondrial membrane"/>
    <property type="evidence" value="ECO:0007669"/>
    <property type="project" value="UniProtKB-SubCell"/>
</dbReference>
<evidence type="ECO:0000256" key="10">
    <source>
        <dbReference type="ARBA" id="ARBA00022927"/>
    </source>
</evidence>
<dbReference type="InterPro" id="IPR018939">
    <property type="entry name" value="Autophagy-rel_prot_27"/>
</dbReference>
<feature type="region of interest" description="Disordered" evidence="18">
    <location>
        <begin position="192"/>
        <end position="246"/>
    </location>
</feature>
<gene>
    <name evidence="22" type="ORF">EI97DRAFT_466954</name>
</gene>
<dbReference type="EMBL" id="ML986492">
    <property type="protein sequence ID" value="KAF2276841.1"/>
    <property type="molecule type" value="Genomic_DNA"/>
</dbReference>
<comment type="subcellular location">
    <subcellularLocation>
        <location evidence="2">Cytoplasmic vesicle membrane</location>
        <topology evidence="2">Single-pass type I membrane protein</topology>
    </subcellularLocation>
    <subcellularLocation>
        <location evidence="4">Golgi apparatus membrane</location>
        <topology evidence="4">Single-pass type I membrane protein</topology>
    </subcellularLocation>
    <subcellularLocation>
        <location evidence="1">Mitochondrion membrane</location>
        <topology evidence="1">Single-pass membrane protein</topology>
    </subcellularLocation>
    <subcellularLocation>
        <location evidence="3">Preautophagosomal structure membrane</location>
        <topology evidence="3">Single-pass type I membrane protein</topology>
    </subcellularLocation>
</comment>
<evidence type="ECO:0000256" key="12">
    <source>
        <dbReference type="ARBA" id="ARBA00023006"/>
    </source>
</evidence>
<feature type="domain" description="MRH" evidence="21">
    <location>
        <begin position="38"/>
        <end position="282"/>
    </location>
</feature>
<dbReference type="PANTHER" id="PTHR15071:SF13">
    <property type="entry name" value="AUTOPHAGY-RELATED PROTEIN 27"/>
    <property type="match status" value="1"/>
</dbReference>
<evidence type="ECO:0000256" key="18">
    <source>
        <dbReference type="SAM" id="MobiDB-lite"/>
    </source>
</evidence>
<dbReference type="GO" id="GO:0000139">
    <property type="term" value="C:Golgi membrane"/>
    <property type="evidence" value="ECO:0007669"/>
    <property type="project" value="UniProtKB-SubCell"/>
</dbReference>
<dbReference type="PANTHER" id="PTHR15071">
    <property type="entry name" value="MANNOSE-6-PHOSPHATE RECEPTOR FAMILY MEMBER"/>
    <property type="match status" value="1"/>
</dbReference>
<evidence type="ECO:0000256" key="13">
    <source>
        <dbReference type="ARBA" id="ARBA00023034"/>
    </source>
</evidence>
<keyword evidence="13" id="KW-0333">Golgi apparatus</keyword>
<evidence type="ECO:0000256" key="5">
    <source>
        <dbReference type="ARBA" id="ARBA00005363"/>
    </source>
</evidence>
<dbReference type="RefSeq" id="XP_033654380.1">
    <property type="nucleotide sequence ID" value="XM_033801565.1"/>
</dbReference>
<evidence type="ECO:0000256" key="11">
    <source>
        <dbReference type="ARBA" id="ARBA00022989"/>
    </source>
</evidence>
<evidence type="ECO:0000256" key="6">
    <source>
        <dbReference type="ARBA" id="ARBA00013776"/>
    </source>
</evidence>
<evidence type="ECO:0000256" key="9">
    <source>
        <dbReference type="ARBA" id="ARBA00022729"/>
    </source>
</evidence>
<evidence type="ECO:0000313" key="22">
    <source>
        <dbReference type="EMBL" id="KAF2276841.1"/>
    </source>
</evidence>
<sequence length="365" mass="41124">MSHYRTSPSTRSQPSSTLISLTTLSFLLLGLPSPSSAFDCKDIVAGKVNFNFKDLGGPRIVHWDEDPDWAHETQYKYNFTIDICNKLPLKGDKQRDCPSGTRICAIREQYDLGGGGNATIQAIPIAGTYKLQTGREIDAKFSLLRDSKSNTDVGREGVRAELHGGRYPFDDKKGMDQQAIIEFVCDRERTGLEGEELDKGEKKQDDKKDDKGGDEKKGDSEDGKKGEEKDGRLRKREGEDGEDDEKKDASLRFVSYKVEEGEKEKKVHTLRLEWRTKYACEDAPEPEASSHWGFFTWFIIIVFLLTAAYLIFGSWLNYNRYGARGWDLLPHGDTIRDIPYILKDCARRVKDTVQGPGGRGGYSAV</sequence>
<dbReference type="Pfam" id="PF09451">
    <property type="entry name" value="ATG27"/>
    <property type="match status" value="1"/>
</dbReference>
<feature type="compositionally biased region" description="Basic and acidic residues" evidence="18">
    <location>
        <begin position="192"/>
        <end position="231"/>
    </location>
</feature>
<dbReference type="SUPFAM" id="SSF50911">
    <property type="entry name" value="Mannose 6-phosphate receptor domain"/>
    <property type="match status" value="1"/>
</dbReference>
<dbReference type="PROSITE" id="PS51914">
    <property type="entry name" value="MRH"/>
    <property type="match status" value="1"/>
</dbReference>
<keyword evidence="17" id="KW-0968">Cytoplasmic vesicle</keyword>
<evidence type="ECO:0000256" key="20">
    <source>
        <dbReference type="SAM" id="SignalP"/>
    </source>
</evidence>
<dbReference type="GO" id="GO:0034045">
    <property type="term" value="C:phagophore assembly site membrane"/>
    <property type="evidence" value="ECO:0007669"/>
    <property type="project" value="UniProtKB-SubCell"/>
</dbReference>
<evidence type="ECO:0000313" key="23">
    <source>
        <dbReference type="Proteomes" id="UP000800097"/>
    </source>
</evidence>
<evidence type="ECO:0000256" key="2">
    <source>
        <dbReference type="ARBA" id="ARBA00004358"/>
    </source>
</evidence>
<evidence type="ECO:0000256" key="8">
    <source>
        <dbReference type="ARBA" id="ARBA00022692"/>
    </source>
</evidence>
<keyword evidence="10" id="KW-0653">Protein transport</keyword>
<dbReference type="AlphaFoldDB" id="A0A6A6JJR9"/>
<dbReference type="InterPro" id="IPR044865">
    <property type="entry name" value="MRH_dom"/>
</dbReference>
<dbReference type="Gene3D" id="2.70.130.10">
    <property type="entry name" value="Mannose-6-phosphate receptor binding domain"/>
    <property type="match status" value="1"/>
</dbReference>